<dbReference type="PROSITE" id="PS50104">
    <property type="entry name" value="TIR"/>
    <property type="match status" value="1"/>
</dbReference>
<dbReference type="FunFam" id="3.40.50.10140:FF:000007">
    <property type="entry name" value="Disease resistance protein (TIR-NBS-LRR class)"/>
    <property type="match status" value="1"/>
</dbReference>
<proteinExistence type="inferred from homology"/>
<comment type="subcellular location">
    <subcellularLocation>
        <location evidence="2">Cytoplasm</location>
    </subcellularLocation>
    <subcellularLocation>
        <location evidence="1">Nucleus</location>
    </subcellularLocation>
</comment>
<evidence type="ECO:0000256" key="4">
    <source>
        <dbReference type="ARBA" id="ARBA00022821"/>
    </source>
</evidence>
<dbReference type="PANTHER" id="PTHR11017">
    <property type="entry name" value="LEUCINE-RICH REPEAT-CONTAINING PROTEIN"/>
    <property type="match status" value="1"/>
</dbReference>
<comment type="caution">
    <text evidence="9">The sequence shown here is derived from an EMBL/GenBank/DDBJ whole genome shotgun (WGS) entry which is preliminary data.</text>
</comment>
<evidence type="ECO:0000256" key="2">
    <source>
        <dbReference type="ARBA" id="ARBA00004496"/>
    </source>
</evidence>
<dbReference type="InterPro" id="IPR035897">
    <property type="entry name" value="Toll_tir_struct_dom_sf"/>
</dbReference>
<dbReference type="Gene3D" id="3.40.50.10140">
    <property type="entry name" value="Toll/interleukin-1 receptor homology (TIR) domain"/>
    <property type="match status" value="1"/>
</dbReference>
<sequence>MDCINPILDVAITATRAAHGTGLPETLEYLRDAMVILKHKANDVKAAVDYAEENRKMRRTHEVSNWLLSVEVLEKEVMEILQKGDREIQQKCLGTRFPKNYRSSYKIEKIASETIGVVTELRHRGDFSIVVIRLPRADVDERPMEKTVGLDRMYAEVCRCIQDEEPGIIGLYVSRPATVGKVQEVIRNKLDIPDDRWGNRTEDEKAVEIFKILKAKRFVMLLDDVWERLDLKKVGIPSPNSQNRSKVILTTRSRDVCRDMEAQQILEMERLTQDDAINLFMEKVGKTTLNSHPDIPQLAEIAAKECQGLPLALVTIGRAMAGKNSPQEWEPAIRMLKTYSSKFSASTAAPFASSQWSYDVFLSFRGEDTRFTFAAHLYVALHRRGVNTFFDDHKIRRGESISPTLVKAIEGSRSSIILLSQNYAGSSWCLEELVKILECRKTMGQLVLPIFYNVDPSDVRRHKGSFGEALVKHENTLKHDIDKVKNWREALSEVANLAGWNSQNKSEPTFLKQIVIDVLKRVFGLSAGDAKAIVKEDSRIQNKEVVPGPHSTTVHIAGQSGISARGRRPPIENVGEELIDSDSGYDDVESILTKVWTNL</sequence>
<keyword evidence="5" id="KW-0520">NAD</keyword>
<dbReference type="GO" id="GO:0043068">
    <property type="term" value="P:positive regulation of programmed cell death"/>
    <property type="evidence" value="ECO:0007669"/>
    <property type="project" value="UniProtKB-ARBA"/>
</dbReference>
<dbReference type="SMART" id="SM00255">
    <property type="entry name" value="TIR"/>
    <property type="match status" value="1"/>
</dbReference>
<evidence type="ECO:0000256" key="7">
    <source>
        <dbReference type="ARBA" id="ARBA00061488"/>
    </source>
</evidence>
<dbReference type="Gene3D" id="1.10.8.430">
    <property type="entry name" value="Helical domain of apoptotic protease-activating factors"/>
    <property type="match status" value="1"/>
</dbReference>
<dbReference type="GO" id="GO:0005737">
    <property type="term" value="C:cytoplasm"/>
    <property type="evidence" value="ECO:0007669"/>
    <property type="project" value="UniProtKB-SubCell"/>
</dbReference>
<dbReference type="PRINTS" id="PR00364">
    <property type="entry name" value="DISEASERSIST"/>
</dbReference>
<keyword evidence="4" id="KW-0611">Plant defense</keyword>
<name>A0A438DIZ3_VITVI</name>
<evidence type="ECO:0000313" key="10">
    <source>
        <dbReference type="Proteomes" id="UP000288805"/>
    </source>
</evidence>
<accession>A0A438DIZ3</accession>
<evidence type="ECO:0000313" key="9">
    <source>
        <dbReference type="EMBL" id="RVW35433.1"/>
    </source>
</evidence>
<dbReference type="AlphaFoldDB" id="A0A438DIZ3"/>
<reference evidence="9 10" key="1">
    <citation type="journal article" date="2018" name="PLoS Genet.">
        <title>Population sequencing reveals clonal diversity and ancestral inbreeding in the grapevine cultivar Chardonnay.</title>
        <authorList>
            <person name="Roach M.J."/>
            <person name="Johnson D.L."/>
            <person name="Bohlmann J."/>
            <person name="van Vuuren H.J."/>
            <person name="Jones S.J."/>
            <person name="Pretorius I.S."/>
            <person name="Schmidt S.A."/>
            <person name="Borneman A.R."/>
        </authorList>
    </citation>
    <scope>NUCLEOTIDE SEQUENCE [LARGE SCALE GENOMIC DNA]</scope>
    <source>
        <strain evidence="10">cv. Chardonnay</strain>
        <tissue evidence="9">Leaf</tissue>
    </source>
</reference>
<evidence type="ECO:0000256" key="6">
    <source>
        <dbReference type="ARBA" id="ARBA00023242"/>
    </source>
</evidence>
<dbReference type="GO" id="GO:0043531">
    <property type="term" value="F:ADP binding"/>
    <property type="evidence" value="ECO:0007669"/>
    <property type="project" value="InterPro"/>
</dbReference>
<dbReference type="GO" id="GO:0050832">
    <property type="term" value="P:defense response to fungus"/>
    <property type="evidence" value="ECO:0007669"/>
    <property type="project" value="UniProtKB-ARBA"/>
</dbReference>
<dbReference type="Pfam" id="PF00931">
    <property type="entry name" value="NB-ARC"/>
    <property type="match status" value="1"/>
</dbReference>
<gene>
    <name evidence="9" type="primary">VvCHDh000423_52</name>
    <name evidence="9" type="ORF">CK203_117368</name>
</gene>
<dbReference type="InterPro" id="IPR044974">
    <property type="entry name" value="Disease_R_plants"/>
</dbReference>
<evidence type="ECO:0000256" key="3">
    <source>
        <dbReference type="ARBA" id="ARBA00022490"/>
    </source>
</evidence>
<keyword evidence="3" id="KW-0963">Cytoplasm</keyword>
<protein>
    <submittedName>
        <fullName evidence="9">Putative disease resistance protein</fullName>
    </submittedName>
</protein>
<keyword evidence="6" id="KW-0539">Nucleus</keyword>
<evidence type="ECO:0000256" key="5">
    <source>
        <dbReference type="ARBA" id="ARBA00023027"/>
    </source>
</evidence>
<dbReference type="FunFam" id="1.10.8.430:FF:000003">
    <property type="entry name" value="Probable disease resistance protein At5g66910"/>
    <property type="match status" value="1"/>
</dbReference>
<dbReference type="EMBL" id="QGNW01001605">
    <property type="protein sequence ID" value="RVW35433.1"/>
    <property type="molecule type" value="Genomic_DNA"/>
</dbReference>
<feature type="domain" description="TIR" evidence="8">
    <location>
        <begin position="356"/>
        <end position="522"/>
    </location>
</feature>
<organism evidence="9 10">
    <name type="scientific">Vitis vinifera</name>
    <name type="common">Grape</name>
    <dbReference type="NCBI Taxonomy" id="29760"/>
    <lineage>
        <taxon>Eukaryota</taxon>
        <taxon>Viridiplantae</taxon>
        <taxon>Streptophyta</taxon>
        <taxon>Embryophyta</taxon>
        <taxon>Tracheophyta</taxon>
        <taxon>Spermatophyta</taxon>
        <taxon>Magnoliopsida</taxon>
        <taxon>eudicotyledons</taxon>
        <taxon>Gunneridae</taxon>
        <taxon>Pentapetalae</taxon>
        <taxon>rosids</taxon>
        <taxon>Vitales</taxon>
        <taxon>Vitaceae</taxon>
        <taxon>Viteae</taxon>
        <taxon>Vitis</taxon>
    </lineage>
</organism>
<dbReference type="Pfam" id="PF01582">
    <property type="entry name" value="TIR"/>
    <property type="match status" value="1"/>
</dbReference>
<comment type="similarity">
    <text evidence="7">Belongs to the disease resistance TIR-NB-LRR family.</text>
</comment>
<dbReference type="SUPFAM" id="SSF52540">
    <property type="entry name" value="P-loop containing nucleoside triphosphate hydrolases"/>
    <property type="match status" value="1"/>
</dbReference>
<dbReference type="InterPro" id="IPR027417">
    <property type="entry name" value="P-loop_NTPase"/>
</dbReference>
<dbReference type="InterPro" id="IPR042197">
    <property type="entry name" value="Apaf_helical"/>
</dbReference>
<evidence type="ECO:0000259" key="8">
    <source>
        <dbReference type="PROSITE" id="PS50104"/>
    </source>
</evidence>
<dbReference type="InterPro" id="IPR000157">
    <property type="entry name" value="TIR_dom"/>
</dbReference>
<dbReference type="GO" id="GO:0005634">
    <property type="term" value="C:nucleus"/>
    <property type="evidence" value="ECO:0007669"/>
    <property type="project" value="UniProtKB-SubCell"/>
</dbReference>
<dbReference type="InterPro" id="IPR002182">
    <property type="entry name" value="NB-ARC"/>
</dbReference>
<dbReference type="Gene3D" id="3.40.50.300">
    <property type="entry name" value="P-loop containing nucleotide triphosphate hydrolases"/>
    <property type="match status" value="1"/>
</dbReference>
<dbReference type="GO" id="GO:0007165">
    <property type="term" value="P:signal transduction"/>
    <property type="evidence" value="ECO:0007669"/>
    <property type="project" value="InterPro"/>
</dbReference>
<dbReference type="PANTHER" id="PTHR11017:SF570">
    <property type="entry name" value="DISEASE RESISTANCE PROTEIN (TIR-NBS CLASS)-RELATED"/>
    <property type="match status" value="1"/>
</dbReference>
<dbReference type="Proteomes" id="UP000288805">
    <property type="component" value="Unassembled WGS sequence"/>
</dbReference>
<evidence type="ECO:0000256" key="1">
    <source>
        <dbReference type="ARBA" id="ARBA00004123"/>
    </source>
</evidence>
<dbReference type="SUPFAM" id="SSF52200">
    <property type="entry name" value="Toll/Interleukin receptor TIR domain"/>
    <property type="match status" value="1"/>
</dbReference>